<protein>
    <recommendedName>
        <fullName evidence="2">Aspartate/ornithine carbamoyltransferase carbamoyl-P binding domain-containing protein</fullName>
    </recommendedName>
</protein>
<keyword evidence="1" id="KW-0808">Transferase</keyword>
<dbReference type="PANTHER" id="PTHR45753:SF6">
    <property type="entry name" value="ASPARTATE CARBAMOYLTRANSFERASE"/>
    <property type="match status" value="1"/>
</dbReference>
<dbReference type="EMBL" id="UINC01069538">
    <property type="protein sequence ID" value="SVC02994.1"/>
    <property type="molecule type" value="Genomic_DNA"/>
</dbReference>
<accession>A0A382IT12</accession>
<dbReference type="InterPro" id="IPR006132">
    <property type="entry name" value="Asp/Orn_carbamoyltranf_P-bd"/>
</dbReference>
<gene>
    <name evidence="3" type="ORF">METZ01_LOCUS255848</name>
</gene>
<evidence type="ECO:0000259" key="2">
    <source>
        <dbReference type="Pfam" id="PF02729"/>
    </source>
</evidence>
<dbReference type="PANTHER" id="PTHR45753">
    <property type="entry name" value="ORNITHINE CARBAMOYLTRANSFERASE, MITOCHONDRIAL"/>
    <property type="match status" value="1"/>
</dbReference>
<name>A0A382IT12_9ZZZZ</name>
<dbReference type="PROSITE" id="PS00097">
    <property type="entry name" value="CARBAMOYLTRANSFERASE"/>
    <property type="match status" value="1"/>
</dbReference>
<evidence type="ECO:0000256" key="1">
    <source>
        <dbReference type="ARBA" id="ARBA00022679"/>
    </source>
</evidence>
<evidence type="ECO:0000313" key="3">
    <source>
        <dbReference type="EMBL" id="SVC02994.1"/>
    </source>
</evidence>
<dbReference type="InterPro" id="IPR006130">
    <property type="entry name" value="Asp/Orn_carbamoylTrfase"/>
</dbReference>
<proteinExistence type="predicted"/>
<reference evidence="3" key="1">
    <citation type="submission" date="2018-05" db="EMBL/GenBank/DDBJ databases">
        <authorList>
            <person name="Lanie J.A."/>
            <person name="Ng W.-L."/>
            <person name="Kazmierczak K.M."/>
            <person name="Andrzejewski T.M."/>
            <person name="Davidsen T.M."/>
            <person name="Wayne K.J."/>
            <person name="Tettelin H."/>
            <person name="Glass J.I."/>
            <person name="Rusch D."/>
            <person name="Podicherti R."/>
            <person name="Tsui H.-C.T."/>
            <person name="Winkler M.E."/>
        </authorList>
    </citation>
    <scope>NUCLEOTIDE SEQUENCE</scope>
</reference>
<dbReference type="InterPro" id="IPR036901">
    <property type="entry name" value="Asp/Orn_carbamoylTrfase_sf"/>
</dbReference>
<dbReference type="PRINTS" id="PR00101">
    <property type="entry name" value="ATCASE"/>
</dbReference>
<feature type="non-terminal residue" evidence="3">
    <location>
        <position position="167"/>
    </location>
</feature>
<dbReference type="Pfam" id="PF02729">
    <property type="entry name" value="OTCace_N"/>
    <property type="match status" value="1"/>
</dbReference>
<dbReference type="GO" id="GO:0016597">
    <property type="term" value="F:amino acid binding"/>
    <property type="evidence" value="ECO:0007669"/>
    <property type="project" value="InterPro"/>
</dbReference>
<sequence>MLQQKHLLGLEGYPSENIQTIIDTAFNFREVLDRPIKKVPSLQGVTIVNLFFENSTRTRISFELAQKRLSADTVNFSSSSSSLKKGESFKDTAQNIEAMKIDAVVMRHPTPGSPKHLTEFIDAIVINAGDGTHEHPTQAILDMMSLHEKFGKLKGLKIGIIGDISHS</sequence>
<feature type="domain" description="Aspartate/ornithine carbamoyltransferase carbamoyl-P binding" evidence="2">
    <location>
        <begin position="5"/>
        <end position="148"/>
    </location>
</feature>
<dbReference type="GO" id="GO:0005829">
    <property type="term" value="C:cytosol"/>
    <property type="evidence" value="ECO:0007669"/>
    <property type="project" value="TreeGrafter"/>
</dbReference>
<organism evidence="3">
    <name type="scientific">marine metagenome</name>
    <dbReference type="NCBI Taxonomy" id="408172"/>
    <lineage>
        <taxon>unclassified sequences</taxon>
        <taxon>metagenomes</taxon>
        <taxon>ecological metagenomes</taxon>
    </lineage>
</organism>
<dbReference type="AlphaFoldDB" id="A0A382IT12"/>
<dbReference type="GO" id="GO:0006520">
    <property type="term" value="P:amino acid metabolic process"/>
    <property type="evidence" value="ECO:0007669"/>
    <property type="project" value="InterPro"/>
</dbReference>
<dbReference type="Gene3D" id="3.40.50.1370">
    <property type="entry name" value="Aspartate/ornithine carbamoyltransferase"/>
    <property type="match status" value="2"/>
</dbReference>
<dbReference type="PRINTS" id="PR00100">
    <property type="entry name" value="AOTCASE"/>
</dbReference>
<dbReference type="SUPFAM" id="SSF53671">
    <property type="entry name" value="Aspartate/ornithine carbamoyltransferase"/>
    <property type="match status" value="1"/>
</dbReference>
<dbReference type="GO" id="GO:0016743">
    <property type="term" value="F:carboxyl- or carbamoyltransferase activity"/>
    <property type="evidence" value="ECO:0007669"/>
    <property type="project" value="InterPro"/>
</dbReference>